<keyword evidence="7 11" id="KW-0030">Aminoacyl-tRNA synthetase</keyword>
<dbReference type="InterPro" id="IPR002316">
    <property type="entry name" value="Pro-tRNA-ligase_IIa"/>
</dbReference>
<dbReference type="SUPFAM" id="SSF55681">
    <property type="entry name" value="Class II aaRS and biotin synthetases"/>
    <property type="match status" value="1"/>
</dbReference>
<evidence type="ECO:0000313" key="11">
    <source>
        <dbReference type="EMBL" id="KKR51187.1"/>
    </source>
</evidence>
<keyword evidence="5" id="KW-0067">ATP-binding</keyword>
<feature type="domain" description="Aminoacyl-transfer RNA synthetases class-II family profile" evidence="10">
    <location>
        <begin position="38"/>
        <end position="318"/>
    </location>
</feature>
<dbReference type="GO" id="GO:0005524">
    <property type="term" value="F:ATP binding"/>
    <property type="evidence" value="ECO:0007669"/>
    <property type="project" value="UniProtKB-KW"/>
</dbReference>
<dbReference type="PRINTS" id="PR01046">
    <property type="entry name" value="TRNASYNTHPRO"/>
</dbReference>
<dbReference type="InterPro" id="IPR050062">
    <property type="entry name" value="Pro-tRNA_synthetase"/>
</dbReference>
<evidence type="ECO:0000256" key="3">
    <source>
        <dbReference type="ARBA" id="ARBA00022598"/>
    </source>
</evidence>
<gene>
    <name evidence="11" type="ORF">UT84_C0002G0048</name>
</gene>
<dbReference type="PROSITE" id="PS50862">
    <property type="entry name" value="AA_TRNA_LIGASE_II"/>
    <property type="match status" value="1"/>
</dbReference>
<evidence type="ECO:0000256" key="6">
    <source>
        <dbReference type="ARBA" id="ARBA00022917"/>
    </source>
</evidence>
<dbReference type="Gene3D" id="3.30.930.10">
    <property type="entry name" value="Bira Bifunctional Protein, Domain 2"/>
    <property type="match status" value="1"/>
</dbReference>
<dbReference type="PANTHER" id="PTHR42753:SF2">
    <property type="entry name" value="PROLINE--TRNA LIGASE"/>
    <property type="match status" value="1"/>
</dbReference>
<evidence type="ECO:0000259" key="10">
    <source>
        <dbReference type="PROSITE" id="PS50862"/>
    </source>
</evidence>
<name>A0A0G0ULU6_9BACT</name>
<dbReference type="InterPro" id="IPR004154">
    <property type="entry name" value="Anticodon-bd"/>
</dbReference>
<comment type="catalytic activity">
    <reaction evidence="9">
        <text>tRNA(Pro) + L-proline + ATP = L-prolyl-tRNA(Pro) + AMP + diphosphate</text>
        <dbReference type="Rhea" id="RHEA:14305"/>
        <dbReference type="Rhea" id="RHEA-COMP:9700"/>
        <dbReference type="Rhea" id="RHEA-COMP:9702"/>
        <dbReference type="ChEBI" id="CHEBI:30616"/>
        <dbReference type="ChEBI" id="CHEBI:33019"/>
        <dbReference type="ChEBI" id="CHEBI:60039"/>
        <dbReference type="ChEBI" id="CHEBI:78442"/>
        <dbReference type="ChEBI" id="CHEBI:78532"/>
        <dbReference type="ChEBI" id="CHEBI:456215"/>
        <dbReference type="EC" id="6.1.1.15"/>
    </reaction>
</comment>
<dbReference type="Proteomes" id="UP000034531">
    <property type="component" value="Unassembled WGS sequence"/>
</dbReference>
<keyword evidence="4" id="KW-0547">Nucleotide-binding</keyword>
<evidence type="ECO:0000256" key="1">
    <source>
        <dbReference type="ARBA" id="ARBA00012831"/>
    </source>
</evidence>
<evidence type="ECO:0000313" key="12">
    <source>
        <dbReference type="Proteomes" id="UP000034531"/>
    </source>
</evidence>
<dbReference type="EC" id="6.1.1.15" evidence="1"/>
<dbReference type="Pfam" id="PF03129">
    <property type="entry name" value="HGTP_anticodon"/>
    <property type="match status" value="1"/>
</dbReference>
<reference evidence="11 12" key="1">
    <citation type="journal article" date="2015" name="Nature">
        <title>rRNA introns, odd ribosomes, and small enigmatic genomes across a large radiation of phyla.</title>
        <authorList>
            <person name="Brown C.T."/>
            <person name="Hug L.A."/>
            <person name="Thomas B.C."/>
            <person name="Sharon I."/>
            <person name="Castelle C.J."/>
            <person name="Singh A."/>
            <person name="Wilkins M.J."/>
            <person name="Williams K.H."/>
            <person name="Banfield J.F."/>
        </authorList>
    </citation>
    <scope>NUCLEOTIDE SEQUENCE [LARGE SCALE GENOMIC DNA]</scope>
</reference>
<accession>A0A0G0ULU6</accession>
<dbReference type="GO" id="GO:0006433">
    <property type="term" value="P:prolyl-tRNA aminoacylation"/>
    <property type="evidence" value="ECO:0007669"/>
    <property type="project" value="InterPro"/>
</dbReference>
<dbReference type="InterPro" id="IPR044140">
    <property type="entry name" value="ProRS_anticodon_short"/>
</dbReference>
<evidence type="ECO:0000256" key="9">
    <source>
        <dbReference type="ARBA" id="ARBA00047671"/>
    </source>
</evidence>
<evidence type="ECO:0000256" key="2">
    <source>
        <dbReference type="ARBA" id="ARBA00019110"/>
    </source>
</evidence>
<keyword evidence="3" id="KW-0436">Ligase</keyword>
<dbReference type="InterPro" id="IPR036621">
    <property type="entry name" value="Anticodon-bd_dom_sf"/>
</dbReference>
<evidence type="ECO:0000256" key="8">
    <source>
        <dbReference type="ARBA" id="ARBA00029731"/>
    </source>
</evidence>
<proteinExistence type="predicted"/>
<dbReference type="CDD" id="cd00861">
    <property type="entry name" value="ProRS_anticodon_short"/>
    <property type="match status" value="1"/>
</dbReference>
<dbReference type="InterPro" id="IPR002314">
    <property type="entry name" value="aa-tRNA-synt_IIb"/>
</dbReference>
<evidence type="ECO:0000256" key="7">
    <source>
        <dbReference type="ARBA" id="ARBA00023146"/>
    </source>
</evidence>
<organism evidence="11 12">
    <name type="scientific">Candidatus Curtissbacteria bacterium GW2011_GWA1_40_16</name>
    <dbReference type="NCBI Taxonomy" id="1618405"/>
    <lineage>
        <taxon>Bacteria</taxon>
        <taxon>Candidatus Curtissiibacteriota</taxon>
    </lineage>
</organism>
<dbReference type="Pfam" id="PF00587">
    <property type="entry name" value="tRNA-synt_2b"/>
    <property type="match status" value="1"/>
</dbReference>
<dbReference type="PATRIC" id="fig|1618405.3.peg.154"/>
<keyword evidence="6" id="KW-0648">Protein biosynthesis</keyword>
<protein>
    <recommendedName>
        <fullName evidence="2">Proline--tRNA ligase</fullName>
        <ecNumber evidence="1">6.1.1.15</ecNumber>
    </recommendedName>
    <alternativeName>
        <fullName evidence="8">Prolyl-tRNA synthetase</fullName>
    </alternativeName>
</protein>
<dbReference type="GO" id="GO:0004827">
    <property type="term" value="F:proline-tRNA ligase activity"/>
    <property type="evidence" value="ECO:0007669"/>
    <property type="project" value="UniProtKB-EC"/>
</dbReference>
<dbReference type="Gene3D" id="3.40.50.800">
    <property type="entry name" value="Anticodon-binding domain"/>
    <property type="match status" value="1"/>
</dbReference>
<sequence length="414" mass="47132">MRLSTLFPKTKKSAPAGAESVNHKLLVRAGYVDQLMAGSWTLLPLGFRVLLRINDIIREELNKIGAQELLMPLLHPKEIWDQTGRWSNKDVKEIMYQFKDIHDREFGLSFTHEEIALDLLKKHVSSYKDLPVKIYHFSTKFRNELRAKSGVLRGREFLMKDMYSMHATKKELDDFYFKVADTYKTIFKRMGLSVIQTEAGGGVFTDEHTHEFQLICETGEDEIIYCPGGDFAQNTEIATVREGKQCDLGHGPLKKVRSIEVGNIFRFGTTYSEKMNVAYTDEDGKKKFVYLGSYGIGTTRLIGVIVEAFHDDRGIIWPRAVSPFDAHLVHIEDAGTESWARETYEKLKEAGIDVLWDDRENVSAGEKFADCDLIGIPVRLVVSKKVGEGKVELKERDKEASRVITLEEAVKSLK</sequence>
<evidence type="ECO:0000256" key="5">
    <source>
        <dbReference type="ARBA" id="ARBA00022840"/>
    </source>
</evidence>
<evidence type="ECO:0000256" key="4">
    <source>
        <dbReference type="ARBA" id="ARBA00022741"/>
    </source>
</evidence>
<dbReference type="InterPro" id="IPR006195">
    <property type="entry name" value="aa-tRNA-synth_II"/>
</dbReference>
<dbReference type="InterPro" id="IPR045864">
    <property type="entry name" value="aa-tRNA-synth_II/BPL/LPL"/>
</dbReference>
<dbReference type="SUPFAM" id="SSF52954">
    <property type="entry name" value="Class II aaRS ABD-related"/>
    <property type="match status" value="1"/>
</dbReference>
<dbReference type="EMBL" id="LBYI01000002">
    <property type="protein sequence ID" value="KKR51187.1"/>
    <property type="molecule type" value="Genomic_DNA"/>
</dbReference>
<dbReference type="AlphaFoldDB" id="A0A0G0ULU6"/>
<dbReference type="PANTHER" id="PTHR42753">
    <property type="entry name" value="MITOCHONDRIAL RIBOSOME PROTEIN L39/PROLYL-TRNA LIGASE FAMILY MEMBER"/>
    <property type="match status" value="1"/>
</dbReference>
<dbReference type="GO" id="GO:0005829">
    <property type="term" value="C:cytosol"/>
    <property type="evidence" value="ECO:0007669"/>
    <property type="project" value="TreeGrafter"/>
</dbReference>
<comment type="caution">
    <text evidence="11">The sequence shown here is derived from an EMBL/GenBank/DDBJ whole genome shotgun (WGS) entry which is preliminary data.</text>
</comment>